<dbReference type="GeneID" id="95983794"/>
<reference evidence="2 3" key="1">
    <citation type="submission" date="2023-08" db="EMBL/GenBank/DDBJ databases">
        <title>Annotated Genome Sequence of Vanrija albida AlHP1.</title>
        <authorList>
            <person name="Herzog R."/>
        </authorList>
    </citation>
    <scope>NUCLEOTIDE SEQUENCE [LARGE SCALE GENOMIC DNA]</scope>
    <source>
        <strain evidence="2 3">AlHP1</strain>
    </source>
</reference>
<feature type="domain" description="BTB" evidence="1">
    <location>
        <begin position="42"/>
        <end position="128"/>
    </location>
</feature>
<keyword evidence="3" id="KW-1185">Reference proteome</keyword>
<dbReference type="SUPFAM" id="SSF54695">
    <property type="entry name" value="POZ domain"/>
    <property type="match status" value="1"/>
</dbReference>
<evidence type="ECO:0000259" key="1">
    <source>
        <dbReference type="Pfam" id="PF00651"/>
    </source>
</evidence>
<dbReference type="RefSeq" id="XP_069211728.1">
    <property type="nucleotide sequence ID" value="XM_069351342.1"/>
</dbReference>
<organism evidence="2 3">
    <name type="scientific">Vanrija albida</name>
    <dbReference type="NCBI Taxonomy" id="181172"/>
    <lineage>
        <taxon>Eukaryota</taxon>
        <taxon>Fungi</taxon>
        <taxon>Dikarya</taxon>
        <taxon>Basidiomycota</taxon>
        <taxon>Agaricomycotina</taxon>
        <taxon>Tremellomycetes</taxon>
        <taxon>Trichosporonales</taxon>
        <taxon>Trichosporonaceae</taxon>
        <taxon>Vanrija</taxon>
    </lineage>
</organism>
<evidence type="ECO:0000313" key="2">
    <source>
        <dbReference type="EMBL" id="KAL1411784.1"/>
    </source>
</evidence>
<dbReference type="InterPro" id="IPR011333">
    <property type="entry name" value="SKP1/BTB/POZ_sf"/>
</dbReference>
<dbReference type="EMBL" id="JBBXJM010000002">
    <property type="protein sequence ID" value="KAL1411784.1"/>
    <property type="molecule type" value="Genomic_DNA"/>
</dbReference>
<evidence type="ECO:0000313" key="3">
    <source>
        <dbReference type="Proteomes" id="UP001565368"/>
    </source>
</evidence>
<proteinExistence type="predicted"/>
<comment type="caution">
    <text evidence="2">The sequence shown here is derived from an EMBL/GenBank/DDBJ whole genome shotgun (WGS) entry which is preliminary data.</text>
</comment>
<gene>
    <name evidence="2" type="ORF">Q8F55_002751</name>
</gene>
<accession>A0ABR3QAP7</accession>
<dbReference type="InterPro" id="IPR000210">
    <property type="entry name" value="BTB/POZ_dom"/>
</dbReference>
<sequence>MPVRITRVTSYDDLHAAPLIEHEVKMKARACDNDDEITNDKHWTTGDFAIVSSDNVRFFVDRHYLLSASSVFRDMLSVARPDHPEIQLTDRFLETALVIGHFLRLITKAELGFSPSEMVKIVHLAQFLLKFDCTAAIKVLILLARDQISARKRSKIYLFVLGAAIDDPDLCFHAMASDTLSTWNGDNEFDTSDARFCRAKGNAFNPQALSFTVWSILPAEYLWALNRAWGMVGNTKELPTKFRELLAAAKVAKLLLKDAERPNIYRFCFGAAIDDVDYCVGCMSGGLGLVWTGEDDKNTSNAATSSRHKAAAFNPQSWPMTWWSRIPGPYLWALNRAWGMAGASKELPDRFKELVTVAKGKYIQAPGDGTDQSALKT</sequence>
<dbReference type="Proteomes" id="UP001565368">
    <property type="component" value="Unassembled WGS sequence"/>
</dbReference>
<protein>
    <recommendedName>
        <fullName evidence="1">BTB domain-containing protein</fullName>
    </recommendedName>
</protein>
<name>A0ABR3QAP7_9TREE</name>
<dbReference type="Pfam" id="PF00651">
    <property type="entry name" value="BTB"/>
    <property type="match status" value="1"/>
</dbReference>